<accession>A0A7J7JTD3</accession>
<evidence type="ECO:0000313" key="8">
    <source>
        <dbReference type="Proteomes" id="UP000593567"/>
    </source>
</evidence>
<dbReference type="GO" id="GO:0005886">
    <property type="term" value="C:plasma membrane"/>
    <property type="evidence" value="ECO:0007669"/>
    <property type="project" value="TreeGrafter"/>
</dbReference>
<dbReference type="EMBL" id="VXIV02001852">
    <property type="protein sequence ID" value="KAF6029153.1"/>
    <property type="molecule type" value="Genomic_DNA"/>
</dbReference>
<reference evidence="7" key="1">
    <citation type="submission" date="2020-06" db="EMBL/GenBank/DDBJ databases">
        <title>Draft genome of Bugula neritina, a colonial animal packing powerful symbionts and potential medicines.</title>
        <authorList>
            <person name="Rayko M."/>
        </authorList>
    </citation>
    <scope>NUCLEOTIDE SEQUENCE [LARGE SCALE GENOMIC DNA]</scope>
    <source>
        <strain evidence="7">Kwan_BN1</strain>
    </source>
</reference>
<dbReference type="PANTHER" id="PTHR48041">
    <property type="entry name" value="ABC TRANSPORTER G FAMILY MEMBER 28"/>
    <property type="match status" value="1"/>
</dbReference>
<evidence type="ECO:0000256" key="4">
    <source>
        <dbReference type="ARBA" id="ARBA00022989"/>
    </source>
</evidence>
<dbReference type="OrthoDB" id="66620at2759"/>
<dbReference type="PANTHER" id="PTHR48041:SF63">
    <property type="entry name" value="EARLY GENE AT 23, ISOFORM C"/>
    <property type="match status" value="1"/>
</dbReference>
<keyword evidence="2" id="KW-0813">Transport</keyword>
<feature type="domain" description="ABC transporter family G" evidence="6">
    <location>
        <begin position="89"/>
        <end position="140"/>
    </location>
</feature>
<gene>
    <name evidence="7" type="ORF">EB796_012550</name>
</gene>
<dbReference type="SUPFAM" id="SSF52540">
    <property type="entry name" value="P-loop containing nucleoside triphosphate hydrolases"/>
    <property type="match status" value="1"/>
</dbReference>
<keyword evidence="3" id="KW-0812">Transmembrane</keyword>
<evidence type="ECO:0000256" key="1">
    <source>
        <dbReference type="ARBA" id="ARBA00004141"/>
    </source>
</evidence>
<evidence type="ECO:0000313" key="7">
    <source>
        <dbReference type="EMBL" id="KAF6029153.1"/>
    </source>
</evidence>
<proteinExistence type="predicted"/>
<keyword evidence="8" id="KW-1185">Reference proteome</keyword>
<dbReference type="Proteomes" id="UP000593567">
    <property type="component" value="Unassembled WGS sequence"/>
</dbReference>
<protein>
    <recommendedName>
        <fullName evidence="6">ABC transporter family G domain-containing protein</fullName>
    </recommendedName>
</protein>
<comment type="subcellular location">
    <subcellularLocation>
        <location evidence="1">Membrane</location>
        <topology evidence="1">Multi-pass membrane protein</topology>
    </subcellularLocation>
</comment>
<keyword evidence="4" id="KW-1133">Transmembrane helix</keyword>
<evidence type="ECO:0000256" key="2">
    <source>
        <dbReference type="ARBA" id="ARBA00022448"/>
    </source>
</evidence>
<dbReference type="Gene3D" id="3.40.50.300">
    <property type="entry name" value="P-loop containing nucleotide triphosphate hydrolases"/>
    <property type="match status" value="1"/>
</dbReference>
<evidence type="ECO:0000259" key="6">
    <source>
        <dbReference type="Pfam" id="PF19055"/>
    </source>
</evidence>
<comment type="caution">
    <text evidence="7">The sequence shown here is derived from an EMBL/GenBank/DDBJ whole genome shotgun (WGS) entry which is preliminary data.</text>
</comment>
<name>A0A7J7JTD3_BUGNE</name>
<dbReference type="InterPro" id="IPR027417">
    <property type="entry name" value="P-loop_NTPase"/>
</dbReference>
<sequence length="274" mass="30337">MRKVSYVLQHDIFLENLTCWETLWYTALLRLPGSMPTSEKKERVMDIVDSLDMKKCLHTSLDSSNAFSLCTTLKQFAKDSGKTVVASIHQPSSQIFNMFDKLLLLCDGKMAYFGEVKNCAQHFASLELPCPAHFSLADHILSQNLPSLATIIYNLPSLATIYNLPPPATIYNLPPPATIYNLPSPATIYNLPPPATIYNLPPPATIYNLPPPATIYNLPSPATIYNLPPPATIYNLPPPATIYNLPSPATIYNLLPPATIYNLPLPATTCYHHI</sequence>
<dbReference type="InterPro" id="IPR043926">
    <property type="entry name" value="ABCG_dom"/>
</dbReference>
<organism evidence="7 8">
    <name type="scientific">Bugula neritina</name>
    <name type="common">Brown bryozoan</name>
    <name type="synonym">Sertularia neritina</name>
    <dbReference type="NCBI Taxonomy" id="10212"/>
    <lineage>
        <taxon>Eukaryota</taxon>
        <taxon>Metazoa</taxon>
        <taxon>Spiralia</taxon>
        <taxon>Lophotrochozoa</taxon>
        <taxon>Bryozoa</taxon>
        <taxon>Gymnolaemata</taxon>
        <taxon>Cheilostomatida</taxon>
        <taxon>Flustrina</taxon>
        <taxon>Buguloidea</taxon>
        <taxon>Bugulidae</taxon>
        <taxon>Bugula</taxon>
    </lineage>
</organism>
<dbReference type="AlphaFoldDB" id="A0A7J7JTD3"/>
<dbReference type="GO" id="GO:0140359">
    <property type="term" value="F:ABC-type transporter activity"/>
    <property type="evidence" value="ECO:0007669"/>
    <property type="project" value="InterPro"/>
</dbReference>
<dbReference type="InterPro" id="IPR050352">
    <property type="entry name" value="ABCG_transporters"/>
</dbReference>
<evidence type="ECO:0000256" key="3">
    <source>
        <dbReference type="ARBA" id="ARBA00022692"/>
    </source>
</evidence>
<dbReference type="Pfam" id="PF19055">
    <property type="entry name" value="ABC2_membrane_7"/>
    <property type="match status" value="1"/>
</dbReference>
<keyword evidence="5" id="KW-0472">Membrane</keyword>
<evidence type="ECO:0000256" key="5">
    <source>
        <dbReference type="ARBA" id="ARBA00023136"/>
    </source>
</evidence>